<sequence>MRPPRPFAFASLALFVFAAGCQSARDNVARRTADRAEAYREAAGRSETLAPAPLVFTDALASLRKNNLELRAARLAVVSAEENARQVFKDLLPGANLSASLSRSVTDLANLSRSDLAYSAFGYINVPGLIQLRLRHYASQLELLRAGWTCELKERELTVQLREAFLRADLLVTRRRSLLASLQWETAASPLAGLEADPRGIERESILYALRTETDALQLALSQLIGDNTRLWQPDLSDLPALDYSEKLPEFADTTRYGELFRQLQALDIEAVYLRERGVKLQYWPDIRLSLSSPPLYQNNGGTTTNWDVDQVLFSANSTVPIDIQGNISRQLRETRRQRDLQFARMAEQLDQTLQRLSASRDALTLTSRRLRIAELRLQGLRTLPLTQSPESVRQNLDRLLRLDEQRTTLLLERARLEHLFWLLDETRWTRPDWTASPQS</sequence>
<dbReference type="SUPFAM" id="SSF56954">
    <property type="entry name" value="Outer membrane efflux proteins (OEP)"/>
    <property type="match status" value="1"/>
</dbReference>
<feature type="signal peptide" evidence="1">
    <location>
        <begin position="1"/>
        <end position="18"/>
    </location>
</feature>
<reference evidence="2 3" key="1">
    <citation type="submission" date="2019-07" db="EMBL/GenBank/DDBJ databases">
        <title>Description of 53C-WASEF.</title>
        <authorList>
            <person name="Pitt A."/>
            <person name="Hahn M.W."/>
        </authorList>
    </citation>
    <scope>NUCLEOTIDE SEQUENCE [LARGE SCALE GENOMIC DNA]</scope>
    <source>
        <strain evidence="2 3">53C-WASEF</strain>
    </source>
</reference>
<protein>
    <recommendedName>
        <fullName evidence="4">TolC family protein</fullName>
    </recommendedName>
</protein>
<dbReference type="EMBL" id="VMBG01000004">
    <property type="protein sequence ID" value="TSJ75030.1"/>
    <property type="molecule type" value="Genomic_DNA"/>
</dbReference>
<dbReference type="Gene3D" id="1.20.1600.10">
    <property type="entry name" value="Outer membrane efflux proteins (OEP)"/>
    <property type="match status" value="2"/>
</dbReference>
<gene>
    <name evidence="2" type="ORF">FPL22_16665</name>
</gene>
<dbReference type="AlphaFoldDB" id="A0A556QEF2"/>
<feature type="chain" id="PRO_5021744772" description="TolC family protein" evidence="1">
    <location>
        <begin position="19"/>
        <end position="440"/>
    </location>
</feature>
<dbReference type="OrthoDB" id="9861745at2"/>
<evidence type="ECO:0000313" key="3">
    <source>
        <dbReference type="Proteomes" id="UP000315648"/>
    </source>
</evidence>
<evidence type="ECO:0000313" key="2">
    <source>
        <dbReference type="EMBL" id="TSJ75030.1"/>
    </source>
</evidence>
<name>A0A556QEF2_9BACT</name>
<keyword evidence="3" id="KW-1185">Reference proteome</keyword>
<accession>A0A556QEF2</accession>
<dbReference type="Proteomes" id="UP000315648">
    <property type="component" value="Unassembled WGS sequence"/>
</dbReference>
<evidence type="ECO:0000256" key="1">
    <source>
        <dbReference type="SAM" id="SignalP"/>
    </source>
</evidence>
<organism evidence="2 3">
    <name type="scientific">Rariglobus hedericola</name>
    <dbReference type="NCBI Taxonomy" id="2597822"/>
    <lineage>
        <taxon>Bacteria</taxon>
        <taxon>Pseudomonadati</taxon>
        <taxon>Verrucomicrobiota</taxon>
        <taxon>Opitutia</taxon>
        <taxon>Opitutales</taxon>
        <taxon>Opitutaceae</taxon>
        <taxon>Rariglobus</taxon>
    </lineage>
</organism>
<proteinExistence type="predicted"/>
<comment type="caution">
    <text evidence="2">The sequence shown here is derived from an EMBL/GenBank/DDBJ whole genome shotgun (WGS) entry which is preliminary data.</text>
</comment>
<keyword evidence="1" id="KW-0732">Signal</keyword>
<evidence type="ECO:0008006" key="4">
    <source>
        <dbReference type="Google" id="ProtNLM"/>
    </source>
</evidence>
<dbReference type="PROSITE" id="PS51257">
    <property type="entry name" value="PROKAR_LIPOPROTEIN"/>
    <property type="match status" value="1"/>
</dbReference>
<dbReference type="RefSeq" id="WP_144354172.1">
    <property type="nucleotide sequence ID" value="NZ_CBCRVV010000010.1"/>
</dbReference>